<dbReference type="Proteomes" id="UP001177260">
    <property type="component" value="Unassembled WGS sequence"/>
</dbReference>
<name>A0ACC3AM10_9EURO</name>
<reference evidence="1 2" key="1">
    <citation type="journal article" date="2023" name="ACS Omega">
        <title>Identification of the Neoaspergillic Acid Biosynthesis Gene Cluster by Establishing an In Vitro CRISPR-Ribonucleoprotein Genetic System in Aspergillus melleus.</title>
        <authorList>
            <person name="Yuan B."/>
            <person name="Grau M.F."/>
            <person name="Murata R.M."/>
            <person name="Torok T."/>
            <person name="Venkateswaran K."/>
            <person name="Stajich J.E."/>
            <person name="Wang C.C.C."/>
        </authorList>
    </citation>
    <scope>NUCLEOTIDE SEQUENCE [LARGE SCALE GENOMIC DNA]</scope>
    <source>
        <strain evidence="1 2">IMV 1140</strain>
    </source>
</reference>
<protein>
    <submittedName>
        <fullName evidence="1">Uncharacterized protein</fullName>
    </submittedName>
</protein>
<gene>
    <name evidence="1" type="ORF">N8T08_002403</name>
</gene>
<evidence type="ECO:0000313" key="2">
    <source>
        <dbReference type="Proteomes" id="UP001177260"/>
    </source>
</evidence>
<keyword evidence="2" id="KW-1185">Reference proteome</keyword>
<accession>A0ACC3AM10</accession>
<evidence type="ECO:0000313" key="1">
    <source>
        <dbReference type="EMBL" id="KAK1138547.1"/>
    </source>
</evidence>
<organism evidence="1 2">
    <name type="scientific">Aspergillus melleus</name>
    <dbReference type="NCBI Taxonomy" id="138277"/>
    <lineage>
        <taxon>Eukaryota</taxon>
        <taxon>Fungi</taxon>
        <taxon>Dikarya</taxon>
        <taxon>Ascomycota</taxon>
        <taxon>Pezizomycotina</taxon>
        <taxon>Eurotiomycetes</taxon>
        <taxon>Eurotiomycetidae</taxon>
        <taxon>Eurotiales</taxon>
        <taxon>Aspergillaceae</taxon>
        <taxon>Aspergillus</taxon>
        <taxon>Aspergillus subgen. Circumdati</taxon>
    </lineage>
</organism>
<proteinExistence type="predicted"/>
<dbReference type="EMBL" id="JAOPJF010000142">
    <property type="protein sequence ID" value="KAK1138547.1"/>
    <property type="molecule type" value="Genomic_DNA"/>
</dbReference>
<comment type="caution">
    <text evidence="1">The sequence shown here is derived from an EMBL/GenBank/DDBJ whole genome shotgun (WGS) entry which is preliminary data.</text>
</comment>
<sequence>MSSPEHLSNDFLPPSVTQLLASQQRWTGPSFATSRLKISPTSHPALVPAPDSQEVLRSSVCTDHMAVVRWNQTSGWADPEFVPYGAIPMMPTASVFHYSTACFEGMKVYRGHDGQVRLFRPQYNCARMLASALRIGLPEFEPVELLGLIRELCAIECPKWLPKERAGECLYIRPTLIGTDASLGFQVPRETMLFIVISFWPNPKPERLLGKGEREPAPQEKTLRLFASQEGTVRAWPGGTGSAKISANYGPSLLAHGEAKSKGFDQVLWLFGPEGYVTEAGSSNFFVIWRNREGKLQLVTAPLTEHTILAGVTRKSILDLARERLTGGSSYQWDGESLEVVETKFTISDIVEAAEQEKLVASFAVGTACFLVSVSRIEFQGRGIDIPKNAVPHVSALRRWMTNITTGVESSSWGDVVQEKDAIL</sequence>